<evidence type="ECO:0000256" key="2">
    <source>
        <dbReference type="ARBA" id="ARBA00023125"/>
    </source>
</evidence>
<reference evidence="5 6" key="1">
    <citation type="submission" date="2018-06" db="EMBL/GenBank/DDBJ databases">
        <title>Streptacidiphilus pinicola sp. nov., isolated from pine grove soil.</title>
        <authorList>
            <person name="Roh S.G."/>
            <person name="Park S."/>
            <person name="Kim M.-K."/>
            <person name="Yun B.-R."/>
            <person name="Park J."/>
            <person name="Kim M.J."/>
            <person name="Kim Y.S."/>
            <person name="Kim S.B."/>
        </authorList>
    </citation>
    <scope>NUCLEOTIDE SEQUENCE [LARGE SCALE GENOMIC DNA]</scope>
    <source>
        <strain evidence="5 6">MMS16-CNU450</strain>
    </source>
</reference>
<dbReference type="InterPro" id="IPR036388">
    <property type="entry name" value="WH-like_DNA-bd_sf"/>
</dbReference>
<protein>
    <submittedName>
        <fullName evidence="5">MarR family transcriptional regulator</fullName>
    </submittedName>
</protein>
<dbReference type="PROSITE" id="PS50995">
    <property type="entry name" value="HTH_MARR_2"/>
    <property type="match status" value="1"/>
</dbReference>
<dbReference type="EMBL" id="QKYN01000075">
    <property type="protein sequence ID" value="RAG83906.1"/>
    <property type="molecule type" value="Genomic_DNA"/>
</dbReference>
<dbReference type="Gene3D" id="1.10.10.10">
    <property type="entry name" value="Winged helix-like DNA-binding domain superfamily/Winged helix DNA-binding domain"/>
    <property type="match status" value="1"/>
</dbReference>
<evidence type="ECO:0000313" key="5">
    <source>
        <dbReference type="EMBL" id="RAG83906.1"/>
    </source>
</evidence>
<evidence type="ECO:0000256" key="1">
    <source>
        <dbReference type="ARBA" id="ARBA00023015"/>
    </source>
</evidence>
<dbReference type="PANTHER" id="PTHR39515:SF2">
    <property type="entry name" value="HTH-TYPE TRANSCRIPTIONAL REGULATOR RV0880"/>
    <property type="match status" value="1"/>
</dbReference>
<dbReference type="InterPro" id="IPR023187">
    <property type="entry name" value="Tscrpt_reg_MarR-type_CS"/>
</dbReference>
<sequence length="159" mass="17758">MKHAAPHWNDGRRAVGAVSKAIEEIEQELGVLFRRGRALSHELAETVHPGLEPGHYAFLARLEEVGAGRPSELAAYFHIGKATAGRQLTCLESLGLVTRRPDPEDGRAHLLQLTPEGQARMHAARTQRRETFLTRLSTWEEQDLSSLARLLSRFNAEFS</sequence>
<dbReference type="PANTHER" id="PTHR39515">
    <property type="entry name" value="CONSERVED PROTEIN"/>
    <property type="match status" value="1"/>
</dbReference>
<comment type="caution">
    <text evidence="5">The sequence shown here is derived from an EMBL/GenBank/DDBJ whole genome shotgun (WGS) entry which is preliminary data.</text>
</comment>
<dbReference type="GO" id="GO:0003700">
    <property type="term" value="F:DNA-binding transcription factor activity"/>
    <property type="evidence" value="ECO:0007669"/>
    <property type="project" value="InterPro"/>
</dbReference>
<dbReference type="InterPro" id="IPR036390">
    <property type="entry name" value="WH_DNA-bd_sf"/>
</dbReference>
<evidence type="ECO:0000259" key="4">
    <source>
        <dbReference type="PROSITE" id="PS50995"/>
    </source>
</evidence>
<dbReference type="PROSITE" id="PS01117">
    <property type="entry name" value="HTH_MARR_1"/>
    <property type="match status" value="1"/>
</dbReference>
<keyword evidence="3" id="KW-0804">Transcription</keyword>
<dbReference type="InterPro" id="IPR000835">
    <property type="entry name" value="HTH_MarR-typ"/>
</dbReference>
<dbReference type="Proteomes" id="UP000248889">
    <property type="component" value="Unassembled WGS sequence"/>
</dbReference>
<dbReference type="Pfam" id="PF01047">
    <property type="entry name" value="MarR"/>
    <property type="match status" value="1"/>
</dbReference>
<keyword evidence="1" id="KW-0805">Transcription regulation</keyword>
<gene>
    <name evidence="5" type="ORF">DN069_19970</name>
</gene>
<proteinExistence type="predicted"/>
<name>A0A2X0J115_9ACTN</name>
<dbReference type="SMART" id="SM00347">
    <property type="entry name" value="HTH_MARR"/>
    <property type="match status" value="1"/>
</dbReference>
<dbReference type="OrthoDB" id="4485201at2"/>
<keyword evidence="6" id="KW-1185">Reference proteome</keyword>
<dbReference type="GO" id="GO:0003677">
    <property type="term" value="F:DNA binding"/>
    <property type="evidence" value="ECO:0007669"/>
    <property type="project" value="UniProtKB-KW"/>
</dbReference>
<evidence type="ECO:0000256" key="3">
    <source>
        <dbReference type="ARBA" id="ARBA00023163"/>
    </source>
</evidence>
<keyword evidence="2" id="KW-0238">DNA-binding</keyword>
<evidence type="ECO:0000313" key="6">
    <source>
        <dbReference type="Proteomes" id="UP000248889"/>
    </source>
</evidence>
<organism evidence="5 6">
    <name type="scientific">Streptacidiphilus pinicola</name>
    <dbReference type="NCBI Taxonomy" id="2219663"/>
    <lineage>
        <taxon>Bacteria</taxon>
        <taxon>Bacillati</taxon>
        <taxon>Actinomycetota</taxon>
        <taxon>Actinomycetes</taxon>
        <taxon>Kitasatosporales</taxon>
        <taxon>Streptomycetaceae</taxon>
        <taxon>Streptacidiphilus</taxon>
    </lineage>
</organism>
<dbReference type="InterPro" id="IPR052526">
    <property type="entry name" value="HTH-type_Bedaq_tolerance"/>
</dbReference>
<accession>A0A2X0J115</accession>
<dbReference type="AlphaFoldDB" id="A0A2X0J115"/>
<dbReference type="SUPFAM" id="SSF46785">
    <property type="entry name" value="Winged helix' DNA-binding domain"/>
    <property type="match status" value="1"/>
</dbReference>
<feature type="domain" description="HTH marR-type" evidence="4">
    <location>
        <begin position="22"/>
        <end position="156"/>
    </location>
</feature>